<proteinExistence type="predicted"/>
<accession>A0A8S5MAL1</accession>
<dbReference type="EMBL" id="BK014860">
    <property type="protein sequence ID" value="DAD79200.1"/>
    <property type="molecule type" value="Genomic_DNA"/>
</dbReference>
<name>A0A8S5MAL1_9CAUD</name>
<evidence type="ECO:0000313" key="1">
    <source>
        <dbReference type="EMBL" id="DAD79200.1"/>
    </source>
</evidence>
<sequence length="117" mass="13930">MNIEISKERMLEMAKKLAGMDFCTEQKVFYKNILRMVKADTEGRLLVLPCRVGDTVYEILEETVPNHYFYINEWKVQDVSMKAVKYADEWESYNYENLYFTREEAEAALEGRRGKHE</sequence>
<protein>
    <submittedName>
        <fullName evidence="1">Uncharacterized protein</fullName>
    </submittedName>
</protein>
<reference evidence="1" key="1">
    <citation type="journal article" date="2021" name="Proc. Natl. Acad. Sci. U.S.A.">
        <title>A Catalog of Tens of Thousands of Viruses from Human Metagenomes Reveals Hidden Associations with Chronic Diseases.</title>
        <authorList>
            <person name="Tisza M.J."/>
            <person name="Buck C.B."/>
        </authorList>
    </citation>
    <scope>NUCLEOTIDE SEQUENCE</scope>
    <source>
        <strain evidence="1">CtKvA22</strain>
    </source>
</reference>
<organism evidence="1">
    <name type="scientific">Siphoviridae sp. ctKvA22</name>
    <dbReference type="NCBI Taxonomy" id="2826246"/>
    <lineage>
        <taxon>Viruses</taxon>
        <taxon>Duplodnaviria</taxon>
        <taxon>Heunggongvirae</taxon>
        <taxon>Uroviricota</taxon>
        <taxon>Caudoviricetes</taxon>
    </lineage>
</organism>